<protein>
    <submittedName>
        <fullName evidence="1">Uncharacterized protein</fullName>
    </submittedName>
</protein>
<reference evidence="1" key="1">
    <citation type="journal article" date="2014" name="Front. Microbiol.">
        <title>High frequency of phylogenetically diverse reductive dehalogenase-homologous genes in deep subseafloor sedimentary metagenomes.</title>
        <authorList>
            <person name="Kawai M."/>
            <person name="Futagami T."/>
            <person name="Toyoda A."/>
            <person name="Takaki Y."/>
            <person name="Nishi S."/>
            <person name="Hori S."/>
            <person name="Arai W."/>
            <person name="Tsubouchi T."/>
            <person name="Morono Y."/>
            <person name="Uchiyama I."/>
            <person name="Ito T."/>
            <person name="Fujiyama A."/>
            <person name="Inagaki F."/>
            <person name="Takami H."/>
        </authorList>
    </citation>
    <scope>NUCLEOTIDE SEQUENCE</scope>
    <source>
        <strain evidence="1">Expedition CK06-06</strain>
    </source>
</reference>
<gene>
    <name evidence="1" type="ORF">S01H4_31971</name>
</gene>
<name>X1CK24_9ZZZZ</name>
<feature type="non-terminal residue" evidence="1">
    <location>
        <position position="106"/>
    </location>
</feature>
<organism evidence="1">
    <name type="scientific">marine sediment metagenome</name>
    <dbReference type="NCBI Taxonomy" id="412755"/>
    <lineage>
        <taxon>unclassified sequences</taxon>
        <taxon>metagenomes</taxon>
        <taxon>ecological metagenomes</taxon>
    </lineage>
</organism>
<dbReference type="AlphaFoldDB" id="X1CK24"/>
<sequence>MREEIIQPDRGTNLRKNGNEELKLIIDSESLKKIFLVNGTSFFTQHLKEANLIVKPNNFYMVINKWDKDVKVKYSTNIANHKIIYQPYKYEFSKKEIINPVGFSRR</sequence>
<dbReference type="EMBL" id="BART01016659">
    <property type="protein sequence ID" value="GAG84541.1"/>
    <property type="molecule type" value="Genomic_DNA"/>
</dbReference>
<accession>X1CK24</accession>
<proteinExistence type="predicted"/>
<evidence type="ECO:0000313" key="1">
    <source>
        <dbReference type="EMBL" id="GAG84541.1"/>
    </source>
</evidence>
<comment type="caution">
    <text evidence="1">The sequence shown here is derived from an EMBL/GenBank/DDBJ whole genome shotgun (WGS) entry which is preliminary data.</text>
</comment>